<evidence type="ECO:0000256" key="8">
    <source>
        <dbReference type="ARBA" id="ARBA00022741"/>
    </source>
</evidence>
<dbReference type="InterPro" id="IPR006204">
    <property type="entry name" value="GHMP_kinase_N_dom"/>
</dbReference>
<feature type="domain" description="GHMP kinase C-terminal" evidence="20">
    <location>
        <begin position="347"/>
        <end position="406"/>
    </location>
</feature>
<dbReference type="SUPFAM" id="SSF54211">
    <property type="entry name" value="Ribosomal protein S5 domain 2-like"/>
    <property type="match status" value="1"/>
</dbReference>
<keyword evidence="12 18" id="KW-0752">Steroid biosynthesis</keyword>
<dbReference type="InterPro" id="IPR036554">
    <property type="entry name" value="GHMP_kinase_C_sf"/>
</dbReference>
<comment type="similarity">
    <text evidence="2 18">Belongs to the GHMP kinase family. Mevalonate kinase subfamily.</text>
</comment>
<evidence type="ECO:0000256" key="18">
    <source>
        <dbReference type="RuleBase" id="RU363087"/>
    </source>
</evidence>
<evidence type="ECO:0000256" key="17">
    <source>
        <dbReference type="ARBA" id="ARBA00029438"/>
    </source>
</evidence>
<evidence type="ECO:0000256" key="11">
    <source>
        <dbReference type="ARBA" id="ARBA00022842"/>
    </source>
</evidence>
<evidence type="ECO:0000259" key="19">
    <source>
        <dbReference type="Pfam" id="PF00288"/>
    </source>
</evidence>
<name>A0ABD2MWY3_9CUCU</name>
<keyword evidence="16 18" id="KW-0753">Steroid metabolism</keyword>
<dbReference type="GO" id="GO:0005737">
    <property type="term" value="C:cytoplasm"/>
    <property type="evidence" value="ECO:0007669"/>
    <property type="project" value="UniProtKB-SubCell"/>
</dbReference>
<keyword evidence="14 18" id="KW-0443">Lipid metabolism</keyword>
<proteinExistence type="inferred from homology"/>
<comment type="pathway">
    <text evidence="17 18">Isoprenoid biosynthesis; isopentenyl diphosphate biosynthesis via mevalonate pathway; isopentenyl diphosphate from (R)-mevalonate: step 1/3.</text>
</comment>
<evidence type="ECO:0000256" key="4">
    <source>
        <dbReference type="ARBA" id="ARBA00022490"/>
    </source>
</evidence>
<keyword evidence="15 18" id="KW-1207">Sterol metabolism</keyword>
<dbReference type="Gene3D" id="3.30.70.890">
    <property type="entry name" value="GHMP kinase, C-terminal domain"/>
    <property type="match status" value="1"/>
</dbReference>
<protein>
    <recommendedName>
        <fullName evidence="3 18">Mevalonate kinase</fullName>
        <shortName evidence="18">MK</shortName>
        <ecNumber evidence="3 18">2.7.1.36</ecNumber>
    </recommendedName>
</protein>
<dbReference type="GO" id="GO:0005524">
    <property type="term" value="F:ATP binding"/>
    <property type="evidence" value="ECO:0007669"/>
    <property type="project" value="UniProtKB-KW"/>
</dbReference>
<evidence type="ECO:0000256" key="5">
    <source>
        <dbReference type="ARBA" id="ARBA00022516"/>
    </source>
</evidence>
<evidence type="ECO:0000256" key="13">
    <source>
        <dbReference type="ARBA" id="ARBA00023011"/>
    </source>
</evidence>
<dbReference type="GO" id="GO:0046872">
    <property type="term" value="F:metal ion binding"/>
    <property type="evidence" value="ECO:0007669"/>
    <property type="project" value="UniProtKB-KW"/>
</dbReference>
<dbReference type="Gene3D" id="3.30.230.10">
    <property type="match status" value="1"/>
</dbReference>
<evidence type="ECO:0000259" key="20">
    <source>
        <dbReference type="Pfam" id="PF08544"/>
    </source>
</evidence>
<keyword evidence="9 18" id="KW-0418">Kinase</keyword>
<dbReference type="PRINTS" id="PR00959">
    <property type="entry name" value="MEVGALKINASE"/>
</dbReference>
<dbReference type="InterPro" id="IPR014721">
    <property type="entry name" value="Ribsml_uS5_D2-typ_fold_subgr"/>
</dbReference>
<keyword evidence="4 18" id="KW-0963">Cytoplasm</keyword>
<dbReference type="GO" id="GO:0016126">
    <property type="term" value="P:sterol biosynthetic process"/>
    <property type="evidence" value="ECO:0007669"/>
    <property type="project" value="UniProtKB-KW"/>
</dbReference>
<dbReference type="NCBIfam" id="TIGR00549">
    <property type="entry name" value="mevalon_kin"/>
    <property type="match status" value="1"/>
</dbReference>
<dbReference type="SUPFAM" id="SSF55060">
    <property type="entry name" value="GHMP Kinase, C-terminal domain"/>
    <property type="match status" value="1"/>
</dbReference>
<evidence type="ECO:0000256" key="2">
    <source>
        <dbReference type="ARBA" id="ARBA00006495"/>
    </source>
</evidence>
<dbReference type="Pfam" id="PF08544">
    <property type="entry name" value="GHMP_kinases_C"/>
    <property type="match status" value="1"/>
</dbReference>
<keyword evidence="5 18" id="KW-0444">Lipid biosynthesis</keyword>
<comment type="caution">
    <text evidence="21">The sequence shown here is derived from an EMBL/GenBank/DDBJ whole genome shotgun (WGS) entry which is preliminary data.</text>
</comment>
<dbReference type="InterPro" id="IPR020568">
    <property type="entry name" value="Ribosomal_Su5_D2-typ_SF"/>
</dbReference>
<keyword evidence="7" id="KW-0479">Metal-binding</keyword>
<feature type="domain" description="GHMP kinase N-terminal" evidence="19">
    <location>
        <begin position="163"/>
        <end position="215"/>
    </location>
</feature>
<gene>
    <name evidence="21" type="ORF">HHI36_021481</name>
</gene>
<evidence type="ECO:0000256" key="15">
    <source>
        <dbReference type="ARBA" id="ARBA00023166"/>
    </source>
</evidence>
<evidence type="ECO:0000256" key="14">
    <source>
        <dbReference type="ARBA" id="ARBA00023098"/>
    </source>
</evidence>
<dbReference type="InterPro" id="IPR013750">
    <property type="entry name" value="GHMP_kinase_C_dom"/>
</dbReference>
<dbReference type="AlphaFoldDB" id="A0ABD2MWY3"/>
<evidence type="ECO:0000256" key="7">
    <source>
        <dbReference type="ARBA" id="ARBA00022723"/>
    </source>
</evidence>
<dbReference type="FunFam" id="3.30.70.890:FF:000003">
    <property type="entry name" value="Mevalonate kinase"/>
    <property type="match status" value="1"/>
</dbReference>
<evidence type="ECO:0000256" key="6">
    <source>
        <dbReference type="ARBA" id="ARBA00022679"/>
    </source>
</evidence>
<dbReference type="PANTHER" id="PTHR43290:SF2">
    <property type="entry name" value="MEVALONATE KINASE"/>
    <property type="match status" value="1"/>
</dbReference>
<keyword evidence="13 18" id="KW-0756">Sterol biosynthesis</keyword>
<dbReference type="InterPro" id="IPR006205">
    <property type="entry name" value="Mev_gal_kin"/>
</dbReference>
<evidence type="ECO:0000256" key="12">
    <source>
        <dbReference type="ARBA" id="ARBA00022955"/>
    </source>
</evidence>
<organism evidence="21 22">
    <name type="scientific">Cryptolaemus montrouzieri</name>
    <dbReference type="NCBI Taxonomy" id="559131"/>
    <lineage>
        <taxon>Eukaryota</taxon>
        <taxon>Metazoa</taxon>
        <taxon>Ecdysozoa</taxon>
        <taxon>Arthropoda</taxon>
        <taxon>Hexapoda</taxon>
        <taxon>Insecta</taxon>
        <taxon>Pterygota</taxon>
        <taxon>Neoptera</taxon>
        <taxon>Endopterygota</taxon>
        <taxon>Coleoptera</taxon>
        <taxon>Polyphaga</taxon>
        <taxon>Cucujiformia</taxon>
        <taxon>Coccinelloidea</taxon>
        <taxon>Coccinellidae</taxon>
        <taxon>Scymninae</taxon>
        <taxon>Scymnini</taxon>
        <taxon>Cryptolaemus</taxon>
    </lineage>
</organism>
<keyword evidence="6 18" id="KW-0808">Transferase</keyword>
<evidence type="ECO:0000256" key="3">
    <source>
        <dbReference type="ARBA" id="ARBA00012103"/>
    </source>
</evidence>
<dbReference type="PANTHER" id="PTHR43290">
    <property type="entry name" value="MEVALONATE KINASE"/>
    <property type="match status" value="1"/>
</dbReference>
<dbReference type="EMBL" id="JABFTP020000042">
    <property type="protein sequence ID" value="KAL3270978.1"/>
    <property type="molecule type" value="Genomic_DNA"/>
</dbReference>
<keyword evidence="22" id="KW-1185">Reference proteome</keyword>
<dbReference type="EC" id="2.7.1.36" evidence="3 18"/>
<dbReference type="Pfam" id="PF00288">
    <property type="entry name" value="GHMP_kinases_N"/>
    <property type="match status" value="1"/>
</dbReference>
<comment type="catalytic activity">
    <reaction evidence="18">
        <text>(R)-mevalonate + ATP = (R)-5-phosphomevalonate + ADP + H(+)</text>
        <dbReference type="Rhea" id="RHEA:17065"/>
        <dbReference type="ChEBI" id="CHEBI:15378"/>
        <dbReference type="ChEBI" id="CHEBI:30616"/>
        <dbReference type="ChEBI" id="CHEBI:36464"/>
        <dbReference type="ChEBI" id="CHEBI:58146"/>
        <dbReference type="ChEBI" id="CHEBI:456216"/>
        <dbReference type="EC" id="2.7.1.36"/>
    </reaction>
</comment>
<keyword evidence="11" id="KW-0460">Magnesium</keyword>
<keyword evidence="10 18" id="KW-0067">ATP-binding</keyword>
<evidence type="ECO:0000256" key="10">
    <source>
        <dbReference type="ARBA" id="ARBA00022840"/>
    </source>
</evidence>
<evidence type="ECO:0000313" key="21">
    <source>
        <dbReference type="EMBL" id="KAL3270978.1"/>
    </source>
</evidence>
<sequence>MSSEIDSQFLDVSPSGDYLNKSNGIVFTVSAPGKVIIHGEHSVVYGKLALAASLGLRTSVTLRESLNLDTSAVELHFPDINLHYSFICKEIQNLLDKPLPTTMGTTSFNLEFPQRIDHDLHLKNIEGFLSETGSYQNLNKVQKNALASFLYLLIGMYSSVNVKLRPFHLSVSSQLTLGAGTGSSASFTVGLVASLLHFLKLMVKENDVADNLSKAAYLPTKLTIGSSSGVFSPEELQIISDWGFCGEKIHHGNPSGIDNAICTYGSFVVFRKGTDLEKKRITYPLRLLLINTKVSRDTKSFVMKAADFIKKYPAIGNHILEAMEEISKTALECLQNISELVDDRTKETFEKLGELSEINHGLLSILGVSHVTLEDIIRILKDYGLKGKLTGAGGGGYAICLLPPQLRDSDLDDAIANLENCGYDAKVTVLGDSGVRVDS</sequence>
<accession>A0ABD2MWY3</accession>
<comment type="subcellular location">
    <subcellularLocation>
        <location evidence="1 18">Cytoplasm</location>
    </subcellularLocation>
</comment>
<dbReference type="Proteomes" id="UP001516400">
    <property type="component" value="Unassembled WGS sequence"/>
</dbReference>
<dbReference type="GO" id="GO:0004496">
    <property type="term" value="F:mevalonate kinase activity"/>
    <property type="evidence" value="ECO:0007669"/>
    <property type="project" value="UniProtKB-EC"/>
</dbReference>
<reference evidence="21 22" key="1">
    <citation type="journal article" date="2021" name="BMC Biol.">
        <title>Horizontally acquired antibacterial genes associated with adaptive radiation of ladybird beetles.</title>
        <authorList>
            <person name="Li H.S."/>
            <person name="Tang X.F."/>
            <person name="Huang Y.H."/>
            <person name="Xu Z.Y."/>
            <person name="Chen M.L."/>
            <person name="Du X.Y."/>
            <person name="Qiu B.Y."/>
            <person name="Chen P.T."/>
            <person name="Zhang W."/>
            <person name="Slipinski A."/>
            <person name="Escalona H.E."/>
            <person name="Waterhouse R.M."/>
            <person name="Zwick A."/>
            <person name="Pang H."/>
        </authorList>
    </citation>
    <scope>NUCLEOTIDE SEQUENCE [LARGE SCALE GENOMIC DNA]</scope>
    <source>
        <strain evidence="21">SYSU2018</strain>
    </source>
</reference>
<evidence type="ECO:0000256" key="16">
    <source>
        <dbReference type="ARBA" id="ARBA00023221"/>
    </source>
</evidence>
<evidence type="ECO:0000256" key="1">
    <source>
        <dbReference type="ARBA" id="ARBA00004496"/>
    </source>
</evidence>
<evidence type="ECO:0000313" key="22">
    <source>
        <dbReference type="Proteomes" id="UP001516400"/>
    </source>
</evidence>
<evidence type="ECO:0000256" key="9">
    <source>
        <dbReference type="ARBA" id="ARBA00022777"/>
    </source>
</evidence>
<keyword evidence="8 18" id="KW-0547">Nucleotide-binding</keyword>